<protein>
    <recommendedName>
        <fullName evidence="3">Reverse transcriptase/retrotransposon-derived protein RNase H-like domain-containing protein</fullName>
    </recommendedName>
</protein>
<comment type="caution">
    <text evidence="1">The sequence shown here is derived from an EMBL/GenBank/DDBJ whole genome shotgun (WGS) entry which is preliminary data.</text>
</comment>
<dbReference type="EMBL" id="QJKJ01003342">
    <property type="protein sequence ID" value="RDX98912.1"/>
    <property type="molecule type" value="Genomic_DNA"/>
</dbReference>
<accession>A0A371H7Y2</accession>
<evidence type="ECO:0008006" key="3">
    <source>
        <dbReference type="Google" id="ProtNLM"/>
    </source>
</evidence>
<proteinExistence type="predicted"/>
<keyword evidence="2" id="KW-1185">Reference proteome</keyword>
<dbReference type="Gene3D" id="3.10.10.10">
    <property type="entry name" value="HIV Type 1 Reverse Transcriptase, subunit A, domain 1"/>
    <property type="match status" value="1"/>
</dbReference>
<dbReference type="InterPro" id="IPR043502">
    <property type="entry name" value="DNA/RNA_pol_sf"/>
</dbReference>
<dbReference type="Proteomes" id="UP000257109">
    <property type="component" value="Unassembled WGS sequence"/>
</dbReference>
<sequence length="153" mass="17748">MLRIDPEFICHYLPIALGFRPVAQRWRKLREEKRRAALKETKKLLTAGFIREIQYPTWLVNVVMVKKASGKWRMCTDYTDLNRACPKDPYSLPSIDCLVDRSLGSTLLSFMMCTHIKMHPLDKAKTTFITDTGAYCYKVMPFELKNAGEHTNT</sequence>
<organism evidence="1 2">
    <name type="scientific">Mucuna pruriens</name>
    <name type="common">Velvet bean</name>
    <name type="synonym">Dolichos pruriens</name>
    <dbReference type="NCBI Taxonomy" id="157652"/>
    <lineage>
        <taxon>Eukaryota</taxon>
        <taxon>Viridiplantae</taxon>
        <taxon>Streptophyta</taxon>
        <taxon>Embryophyta</taxon>
        <taxon>Tracheophyta</taxon>
        <taxon>Spermatophyta</taxon>
        <taxon>Magnoliopsida</taxon>
        <taxon>eudicotyledons</taxon>
        <taxon>Gunneridae</taxon>
        <taxon>Pentapetalae</taxon>
        <taxon>rosids</taxon>
        <taxon>fabids</taxon>
        <taxon>Fabales</taxon>
        <taxon>Fabaceae</taxon>
        <taxon>Papilionoideae</taxon>
        <taxon>50 kb inversion clade</taxon>
        <taxon>NPAAA clade</taxon>
        <taxon>indigoferoid/millettioid clade</taxon>
        <taxon>Phaseoleae</taxon>
        <taxon>Mucuna</taxon>
    </lineage>
</organism>
<dbReference type="AlphaFoldDB" id="A0A371H7Y2"/>
<feature type="non-terminal residue" evidence="1">
    <location>
        <position position="1"/>
    </location>
</feature>
<dbReference type="PANTHER" id="PTHR24559">
    <property type="entry name" value="TRANSPOSON TY3-I GAG-POL POLYPROTEIN"/>
    <property type="match status" value="1"/>
</dbReference>
<dbReference type="InterPro" id="IPR053134">
    <property type="entry name" value="RNA-dir_DNA_polymerase"/>
</dbReference>
<dbReference type="PANTHER" id="PTHR24559:SF444">
    <property type="entry name" value="REVERSE TRANSCRIPTASE DOMAIN-CONTAINING PROTEIN"/>
    <property type="match status" value="1"/>
</dbReference>
<gene>
    <name evidence="1" type="ORF">CR513_18100</name>
</gene>
<name>A0A371H7Y2_MUCPR</name>
<reference evidence="1" key="1">
    <citation type="submission" date="2018-05" db="EMBL/GenBank/DDBJ databases">
        <title>Draft genome of Mucuna pruriens seed.</title>
        <authorList>
            <person name="Nnadi N.E."/>
            <person name="Vos R."/>
            <person name="Hasami M.H."/>
            <person name="Devisetty U.K."/>
            <person name="Aguiy J.C."/>
        </authorList>
    </citation>
    <scope>NUCLEOTIDE SEQUENCE [LARGE SCALE GENOMIC DNA]</scope>
    <source>
        <strain evidence="1">JCA_2017</strain>
    </source>
</reference>
<evidence type="ECO:0000313" key="1">
    <source>
        <dbReference type="EMBL" id="RDX98912.1"/>
    </source>
</evidence>
<dbReference type="CDD" id="cd01647">
    <property type="entry name" value="RT_LTR"/>
    <property type="match status" value="1"/>
</dbReference>
<dbReference type="SUPFAM" id="SSF56672">
    <property type="entry name" value="DNA/RNA polymerases"/>
    <property type="match status" value="1"/>
</dbReference>
<evidence type="ECO:0000313" key="2">
    <source>
        <dbReference type="Proteomes" id="UP000257109"/>
    </source>
</evidence>
<dbReference type="OrthoDB" id="6623611at2759"/>